<dbReference type="AlphaFoldDB" id="A0A4Q7P555"/>
<dbReference type="Proteomes" id="UP000292209">
    <property type="component" value="Unassembled WGS sequence"/>
</dbReference>
<dbReference type="PROSITE" id="PS51257">
    <property type="entry name" value="PROKAR_LIPOPROTEIN"/>
    <property type="match status" value="1"/>
</dbReference>
<reference evidence="1 2" key="1">
    <citation type="submission" date="2019-02" db="EMBL/GenBank/DDBJ databases">
        <title>Genomic Encyclopedia of Archaeal and Bacterial Type Strains, Phase II (KMG-II): from individual species to whole genera.</title>
        <authorList>
            <person name="Goeker M."/>
        </authorList>
    </citation>
    <scope>NUCLEOTIDE SEQUENCE [LARGE SCALE GENOMIC DNA]</scope>
    <source>
        <strain evidence="1 2">DSM 21411</strain>
    </source>
</reference>
<name>A0A4Q7P555_9BACT</name>
<keyword evidence="2" id="KW-1185">Reference proteome</keyword>
<proteinExistence type="predicted"/>
<evidence type="ECO:0008006" key="3">
    <source>
        <dbReference type="Google" id="ProtNLM"/>
    </source>
</evidence>
<dbReference type="RefSeq" id="WP_130273821.1">
    <property type="nucleotide sequence ID" value="NZ_SGXG01000001.1"/>
</dbReference>
<organism evidence="1 2">
    <name type="scientific">Cecembia calidifontis</name>
    <dbReference type="NCBI Taxonomy" id="1187080"/>
    <lineage>
        <taxon>Bacteria</taxon>
        <taxon>Pseudomonadati</taxon>
        <taxon>Bacteroidota</taxon>
        <taxon>Cytophagia</taxon>
        <taxon>Cytophagales</taxon>
        <taxon>Cyclobacteriaceae</taxon>
        <taxon>Cecembia</taxon>
    </lineage>
</organism>
<evidence type="ECO:0000313" key="2">
    <source>
        <dbReference type="Proteomes" id="UP000292209"/>
    </source>
</evidence>
<evidence type="ECO:0000313" key="1">
    <source>
        <dbReference type="EMBL" id="RZS94588.1"/>
    </source>
</evidence>
<dbReference type="SUPFAM" id="SSF63829">
    <property type="entry name" value="Calcium-dependent phosphotriesterase"/>
    <property type="match status" value="1"/>
</dbReference>
<protein>
    <recommendedName>
        <fullName evidence="3">6-bladed beta-propeller protein</fullName>
    </recommendedName>
</protein>
<gene>
    <name evidence="1" type="ORF">BC751_0089</name>
</gene>
<dbReference type="EMBL" id="SGXG01000001">
    <property type="protein sequence ID" value="RZS94588.1"/>
    <property type="molecule type" value="Genomic_DNA"/>
</dbReference>
<dbReference type="OrthoDB" id="673785at2"/>
<sequence>MVGKIYVFLVCFVVFILACSRKEIDPNNYPINIQNEDLIVLKERDFLDTLKLINSFVFFGEPLGFSVERGEIYVLELFSKDFYRLSANGEILAKYPIGNGEGPHELMNPIYFSHQNGQLDILDAGNLTVKKYRFEDQSFKWLENIRVKNRINKFLKMDDDEYLYITDGKEGIEFRSLDRNEKTKSLEFINDLFFPIEVAGMHYDGRIKAFDDKVYYFLMGNSKFLCFTKENLDFIGEMIHKVPRRNIQTTGNMSRVVSFETAVFDFDVDSKYIYLLSGVPYKNLGKDSFSLDLYDATNGKYLHSYH</sequence>
<comment type="caution">
    <text evidence="1">The sequence shown here is derived from an EMBL/GenBank/DDBJ whole genome shotgun (WGS) entry which is preliminary data.</text>
</comment>
<accession>A0A4Q7P555</accession>